<dbReference type="InterPro" id="IPR011598">
    <property type="entry name" value="bHLH_dom"/>
</dbReference>
<dbReference type="Gene3D" id="4.10.280.10">
    <property type="entry name" value="Helix-loop-helix DNA-binding domain"/>
    <property type="match status" value="1"/>
</dbReference>
<comment type="caution">
    <text evidence="3">The sequence shown here is derived from an EMBL/GenBank/DDBJ whole genome shotgun (WGS) entry which is preliminary data.</text>
</comment>
<dbReference type="GO" id="GO:0046983">
    <property type="term" value="F:protein dimerization activity"/>
    <property type="evidence" value="ECO:0007669"/>
    <property type="project" value="InterPro"/>
</dbReference>
<feature type="region of interest" description="Disordered" evidence="1">
    <location>
        <begin position="153"/>
        <end position="217"/>
    </location>
</feature>
<evidence type="ECO:0000313" key="4">
    <source>
        <dbReference type="Proteomes" id="UP001145021"/>
    </source>
</evidence>
<dbReference type="Proteomes" id="UP001145021">
    <property type="component" value="Unassembled WGS sequence"/>
</dbReference>
<dbReference type="SUPFAM" id="SSF47459">
    <property type="entry name" value="HLH, helix-loop-helix DNA-binding domain"/>
    <property type="match status" value="1"/>
</dbReference>
<dbReference type="InterPro" id="IPR036638">
    <property type="entry name" value="HLH_DNA-bd_sf"/>
</dbReference>
<feature type="region of interest" description="Disordered" evidence="1">
    <location>
        <begin position="79"/>
        <end position="100"/>
    </location>
</feature>
<keyword evidence="4" id="KW-1185">Reference proteome</keyword>
<dbReference type="AlphaFoldDB" id="A0A9W7XRU2"/>
<feature type="compositionally biased region" description="Low complexity" evidence="1">
    <location>
        <begin position="308"/>
        <end position="319"/>
    </location>
</feature>
<feature type="compositionally biased region" description="Acidic residues" evidence="1">
    <location>
        <begin position="281"/>
        <end position="296"/>
    </location>
</feature>
<accession>A0A9W7XRU2</accession>
<feature type="domain" description="BHLH" evidence="2">
    <location>
        <begin position="204"/>
        <end position="256"/>
    </location>
</feature>
<protein>
    <recommendedName>
        <fullName evidence="2">BHLH domain-containing protein</fullName>
    </recommendedName>
</protein>
<feature type="compositionally biased region" description="Low complexity" evidence="1">
    <location>
        <begin position="86"/>
        <end position="99"/>
    </location>
</feature>
<feature type="compositionally biased region" description="Low complexity" evidence="1">
    <location>
        <begin position="158"/>
        <end position="182"/>
    </location>
</feature>
<dbReference type="EMBL" id="JANBOH010000008">
    <property type="protein sequence ID" value="KAJ1648247.1"/>
    <property type="molecule type" value="Genomic_DNA"/>
</dbReference>
<evidence type="ECO:0000256" key="1">
    <source>
        <dbReference type="SAM" id="MobiDB-lite"/>
    </source>
</evidence>
<proteinExistence type="predicted"/>
<dbReference type="SMART" id="SM00353">
    <property type="entry name" value="HLH"/>
    <property type="match status" value="1"/>
</dbReference>
<organism evidence="3 4">
    <name type="scientific">Coemansia asiatica</name>
    <dbReference type="NCBI Taxonomy" id="1052880"/>
    <lineage>
        <taxon>Eukaryota</taxon>
        <taxon>Fungi</taxon>
        <taxon>Fungi incertae sedis</taxon>
        <taxon>Zoopagomycota</taxon>
        <taxon>Kickxellomycotina</taxon>
        <taxon>Kickxellomycetes</taxon>
        <taxon>Kickxellales</taxon>
        <taxon>Kickxellaceae</taxon>
        <taxon>Coemansia</taxon>
    </lineage>
</organism>
<feature type="region of interest" description="Disordered" evidence="1">
    <location>
        <begin position="30"/>
        <end position="53"/>
    </location>
</feature>
<reference evidence="3" key="1">
    <citation type="submission" date="2022-07" db="EMBL/GenBank/DDBJ databases">
        <title>Phylogenomic reconstructions and comparative analyses of Kickxellomycotina fungi.</title>
        <authorList>
            <person name="Reynolds N.K."/>
            <person name="Stajich J.E."/>
            <person name="Barry K."/>
            <person name="Grigoriev I.V."/>
            <person name="Crous P."/>
            <person name="Smith M.E."/>
        </authorList>
    </citation>
    <scope>NUCLEOTIDE SEQUENCE</scope>
    <source>
        <strain evidence="3">NBRC 105413</strain>
    </source>
</reference>
<feature type="compositionally biased region" description="Basic and acidic residues" evidence="1">
    <location>
        <begin position="198"/>
        <end position="215"/>
    </location>
</feature>
<name>A0A9W7XRU2_9FUNG</name>
<evidence type="ECO:0000259" key="2">
    <source>
        <dbReference type="PROSITE" id="PS50888"/>
    </source>
</evidence>
<feature type="region of interest" description="Disordered" evidence="1">
    <location>
        <begin position="264"/>
        <end position="332"/>
    </location>
</feature>
<dbReference type="Pfam" id="PF00010">
    <property type="entry name" value="HLH"/>
    <property type="match status" value="1"/>
</dbReference>
<gene>
    <name evidence="3" type="ORF">LPJ64_000403</name>
</gene>
<sequence length="332" mass="36317">MFQPTAFYQPAAATPRHMYMEPHQLPVHHSLRTQPPLSHHGRYIQQQQQQQTPAVALPSLITAPNKNKQFHYHPYHTEINNPRQLSSSPRSPTSCYSPSTAVSLDGTVADFAAASSSAKSMIENKSPALSCTSSKTASPVPLAALAAAASAEHSQVLRRSAPTSPSAAQQQQQEQQQQQQQPARRRRGGRGSRSMYTAEEKEMRRKISHSAIEKRRRERTNNVLRDLQDMVPWLSKSNKVQKLEILEAAAQYIKELCTSSGAASGSAALCQPRARDRGQAEDDEGMDDEDIDDEVYEAGSQPGEDAESCCSSSSSSSSSHAASAMDVNFLLS</sequence>
<evidence type="ECO:0000313" key="3">
    <source>
        <dbReference type="EMBL" id="KAJ1648247.1"/>
    </source>
</evidence>
<dbReference type="PROSITE" id="PS50888">
    <property type="entry name" value="BHLH"/>
    <property type="match status" value="1"/>
</dbReference>